<reference evidence="1 2" key="1">
    <citation type="submission" date="2016-12" db="EMBL/GenBank/DDBJ databases">
        <title>Draft genome sequences of strains Salinicola socius SMB35, Salinicola sp. MH3R3-1 and Chromohalobacter sp. SMB17 from the Verkhnekamsk potash mining region of Russia.</title>
        <authorList>
            <person name="Mavrodi D.V."/>
            <person name="Olsson B.E."/>
            <person name="Korsakova E.S."/>
            <person name="Pyankova A."/>
            <person name="Mavrodi O.V."/>
            <person name="Plotnikova E.G."/>
        </authorList>
    </citation>
    <scope>NUCLEOTIDE SEQUENCE [LARGE SCALE GENOMIC DNA]</scope>
    <source>
        <strain evidence="1 2">SMB35</strain>
    </source>
</reference>
<dbReference type="GO" id="GO:0005737">
    <property type="term" value="C:cytoplasm"/>
    <property type="evidence" value="ECO:0007669"/>
    <property type="project" value="TreeGrafter"/>
</dbReference>
<organism evidence="1 2">
    <name type="scientific">Salinicola socius</name>
    <dbReference type="NCBI Taxonomy" id="404433"/>
    <lineage>
        <taxon>Bacteria</taxon>
        <taxon>Pseudomonadati</taxon>
        <taxon>Pseudomonadota</taxon>
        <taxon>Gammaproteobacteria</taxon>
        <taxon>Oceanospirillales</taxon>
        <taxon>Halomonadaceae</taxon>
        <taxon>Salinicola</taxon>
    </lineage>
</organism>
<dbReference type="AlphaFoldDB" id="A0A1Q8SUF2"/>
<dbReference type="InterPro" id="IPR002347">
    <property type="entry name" value="SDR_fam"/>
</dbReference>
<accession>A0A1Q8SUF2</accession>
<dbReference type="Proteomes" id="UP000186878">
    <property type="component" value="Unassembled WGS sequence"/>
</dbReference>
<dbReference type="RefSeq" id="WP_075569133.1">
    <property type="nucleotide sequence ID" value="NZ_MSDO01000005.1"/>
</dbReference>
<dbReference type="PRINTS" id="PR00081">
    <property type="entry name" value="GDHRDH"/>
</dbReference>
<dbReference type="STRING" id="404433.BTW07_05290"/>
<dbReference type="EMBL" id="MSDO01000005">
    <property type="protein sequence ID" value="OLO05036.1"/>
    <property type="molecule type" value="Genomic_DNA"/>
</dbReference>
<name>A0A1Q8SUF2_9GAMM</name>
<dbReference type="PANTHER" id="PTHR43544:SF12">
    <property type="entry name" value="NAD(P)-BINDING ROSSMANN-FOLD SUPERFAMILY PROTEIN"/>
    <property type="match status" value="1"/>
</dbReference>
<dbReference type="GO" id="GO:0016491">
    <property type="term" value="F:oxidoreductase activity"/>
    <property type="evidence" value="ECO:0007669"/>
    <property type="project" value="TreeGrafter"/>
</dbReference>
<dbReference type="OrthoDB" id="9785826at2"/>
<proteinExistence type="predicted"/>
<dbReference type="Pfam" id="PF00106">
    <property type="entry name" value="adh_short"/>
    <property type="match status" value="1"/>
</dbReference>
<sequence length="246" mass="27107">MLQTLPDGFTAVITGAGGGIGQAMVHRLLESERPGRVVAVSRHIAEHDDPRFEHLAADVTTQQGRHALGETLDGAPVHLLFNAIGLLHDKYRAISPEKRLEDLDAETLATLFQVNAITPILLIQTLADSIKGRHPVMIASLSARVGSIEDNRLGGWYGYRASKAAHNMFLRTAAIELFRYNRQAIVLSLHPGTTDTGLSRPFQDRVPDGKLFTPAFVAERLLDVMNDRRPEESGSFWDWAGEPIPF</sequence>
<evidence type="ECO:0000313" key="2">
    <source>
        <dbReference type="Proteomes" id="UP000186878"/>
    </source>
</evidence>
<comment type="caution">
    <text evidence="1">The sequence shown here is derived from an EMBL/GenBank/DDBJ whole genome shotgun (WGS) entry which is preliminary data.</text>
</comment>
<gene>
    <name evidence="1" type="ORF">BTW07_05290</name>
</gene>
<protein>
    <submittedName>
        <fullName evidence="1">Short-chain dehydrogenase</fullName>
    </submittedName>
</protein>
<dbReference type="InterPro" id="IPR036291">
    <property type="entry name" value="NAD(P)-bd_dom_sf"/>
</dbReference>
<dbReference type="Gene3D" id="3.40.50.720">
    <property type="entry name" value="NAD(P)-binding Rossmann-like Domain"/>
    <property type="match status" value="1"/>
</dbReference>
<keyword evidence="2" id="KW-1185">Reference proteome</keyword>
<dbReference type="SUPFAM" id="SSF51735">
    <property type="entry name" value="NAD(P)-binding Rossmann-fold domains"/>
    <property type="match status" value="1"/>
</dbReference>
<dbReference type="PANTHER" id="PTHR43544">
    <property type="entry name" value="SHORT-CHAIN DEHYDROGENASE/REDUCTASE"/>
    <property type="match status" value="1"/>
</dbReference>
<evidence type="ECO:0000313" key="1">
    <source>
        <dbReference type="EMBL" id="OLO05036.1"/>
    </source>
</evidence>
<dbReference type="InterPro" id="IPR051468">
    <property type="entry name" value="Fungal_SecMetab_SDRs"/>
</dbReference>